<sequence length="240" mass="26510">MNCRTAATDSCGNCRTAATWPRDLHSLATAGDNCRSCSAMSSCWSCSVASSCLSYSTAPFCRQNTSAAGFAAQPQGYSDVIPVLEQIHSLPPLQPHLTYAPLCASNRALAHILSPIHTFLPDLRSQVGLNSRVDQLAQRVDNQNNLIGQLLRQINLNQSTDLKAHDEERRICEYTGEHFEGSQTSQSETNMQGRERDSADETQTSASRTLSQLTIHSILGSQEARVRERLRDECNNRRSR</sequence>
<evidence type="ECO:0000256" key="1">
    <source>
        <dbReference type="SAM" id="MobiDB-lite"/>
    </source>
</evidence>
<organism evidence="2 3">
    <name type="scientific">Prunus dulcis</name>
    <name type="common">Almond</name>
    <name type="synonym">Amygdalus dulcis</name>
    <dbReference type="NCBI Taxonomy" id="3755"/>
    <lineage>
        <taxon>Eukaryota</taxon>
        <taxon>Viridiplantae</taxon>
        <taxon>Streptophyta</taxon>
        <taxon>Embryophyta</taxon>
        <taxon>Tracheophyta</taxon>
        <taxon>Spermatophyta</taxon>
        <taxon>Magnoliopsida</taxon>
        <taxon>eudicotyledons</taxon>
        <taxon>Gunneridae</taxon>
        <taxon>Pentapetalae</taxon>
        <taxon>rosids</taxon>
        <taxon>fabids</taxon>
        <taxon>Rosales</taxon>
        <taxon>Rosaceae</taxon>
        <taxon>Amygdaloideae</taxon>
        <taxon>Amygdaleae</taxon>
        <taxon>Prunus</taxon>
    </lineage>
</organism>
<reference evidence="2 3" key="1">
    <citation type="journal article" date="2022" name="G3 (Bethesda)">
        <title>Whole-genome sequence and methylome profiling of the almond [Prunus dulcis (Mill.) D.A. Webb] cultivar 'Nonpareil'.</title>
        <authorList>
            <person name="D'Amico-Willman K.M."/>
            <person name="Ouma W.Z."/>
            <person name="Meulia T."/>
            <person name="Sideli G.M."/>
            <person name="Gradziel T.M."/>
            <person name="Fresnedo-Ramirez J."/>
        </authorList>
    </citation>
    <scope>NUCLEOTIDE SEQUENCE [LARGE SCALE GENOMIC DNA]</scope>
    <source>
        <strain evidence="2">Clone GOH B32 T37-40</strain>
    </source>
</reference>
<comment type="caution">
    <text evidence="2">The sequence shown here is derived from an EMBL/GenBank/DDBJ whole genome shotgun (WGS) entry which is preliminary data.</text>
</comment>
<keyword evidence="3" id="KW-1185">Reference proteome</keyword>
<evidence type="ECO:0000313" key="3">
    <source>
        <dbReference type="Proteomes" id="UP001054821"/>
    </source>
</evidence>
<dbReference type="Proteomes" id="UP001054821">
    <property type="component" value="Chromosome 1"/>
</dbReference>
<evidence type="ECO:0000313" key="2">
    <source>
        <dbReference type="EMBL" id="KAI5348256.1"/>
    </source>
</evidence>
<gene>
    <name evidence="2" type="ORF">L3X38_001143</name>
</gene>
<dbReference type="AlphaFoldDB" id="A0AAD4WTW4"/>
<name>A0AAD4WTW4_PRUDU</name>
<proteinExistence type="predicted"/>
<feature type="region of interest" description="Disordered" evidence="1">
    <location>
        <begin position="175"/>
        <end position="213"/>
    </location>
</feature>
<feature type="compositionally biased region" description="Polar residues" evidence="1">
    <location>
        <begin position="181"/>
        <end position="192"/>
    </location>
</feature>
<feature type="compositionally biased region" description="Polar residues" evidence="1">
    <location>
        <begin position="201"/>
        <end position="213"/>
    </location>
</feature>
<dbReference type="EMBL" id="JAJFAZ020000001">
    <property type="protein sequence ID" value="KAI5348256.1"/>
    <property type="molecule type" value="Genomic_DNA"/>
</dbReference>
<accession>A0AAD4WTW4</accession>
<protein>
    <submittedName>
        <fullName evidence="2">Uncharacterized protein</fullName>
    </submittedName>
</protein>